<dbReference type="PANTHER" id="PTHR33254">
    <property type="entry name" value="4-HYDROXY-4-METHYL-2-OXOGLUTARATE ALDOLASE 3-RELATED"/>
    <property type="match status" value="1"/>
</dbReference>
<name>A0ABT4QIA4_9BACL</name>
<dbReference type="Pfam" id="PF03737">
    <property type="entry name" value="RraA-like"/>
    <property type="match status" value="1"/>
</dbReference>
<dbReference type="SUPFAM" id="SSF89562">
    <property type="entry name" value="RraA-like"/>
    <property type="match status" value="1"/>
</dbReference>
<evidence type="ECO:0000256" key="9">
    <source>
        <dbReference type="ARBA" id="ARBA00029596"/>
    </source>
</evidence>
<proteinExistence type="inferred from homology"/>
<dbReference type="InterPro" id="IPR036704">
    <property type="entry name" value="RraA/RraA-like_sf"/>
</dbReference>
<comment type="catalytic activity">
    <reaction evidence="1">
        <text>4-hydroxy-4-methyl-2-oxoglutarate = 2 pyruvate</text>
        <dbReference type="Rhea" id="RHEA:22748"/>
        <dbReference type="ChEBI" id="CHEBI:15361"/>
        <dbReference type="ChEBI" id="CHEBI:58276"/>
        <dbReference type="EC" id="4.1.3.17"/>
    </reaction>
</comment>
<dbReference type="CDD" id="cd16841">
    <property type="entry name" value="RraA_family"/>
    <property type="match status" value="1"/>
</dbReference>
<dbReference type="InterPro" id="IPR005493">
    <property type="entry name" value="RraA/RraA-like"/>
</dbReference>
<evidence type="ECO:0000313" key="14">
    <source>
        <dbReference type="Proteomes" id="UP001527882"/>
    </source>
</evidence>
<dbReference type="EMBL" id="JAQAGZ010000025">
    <property type="protein sequence ID" value="MCZ8516612.1"/>
    <property type="molecule type" value="Genomic_DNA"/>
</dbReference>
<evidence type="ECO:0000256" key="3">
    <source>
        <dbReference type="ARBA" id="ARBA00008621"/>
    </source>
</evidence>
<comment type="subunit">
    <text evidence="4">Homotrimer.</text>
</comment>
<comment type="cofactor">
    <cofactor evidence="2">
        <name>a divalent metal cation</name>
        <dbReference type="ChEBI" id="CHEBI:60240"/>
    </cofactor>
</comment>
<sequence>MEQILAEYKKLSIGVISDAMDRLGIHGACFGISPLAQGYRMIGRAFTVKYLPAASNRGTVGDYIDDVPAGSVIVLDNEGRLDCTVWGELITTAVKRMGIAGTVIYGVCRDVSSCIDLKYPIFSRGKFMRTGKDRVQATDVNVPVSIGDVLVKPGDILFGTDDGLIVIPWEKGEAILSIAQSIAETEEAIRQEVLKGTPLKQAREKYDYHRLQSKQ</sequence>
<evidence type="ECO:0000256" key="5">
    <source>
        <dbReference type="ARBA" id="ARBA00012213"/>
    </source>
</evidence>
<protein>
    <recommendedName>
        <fullName evidence="7">Putative 4-hydroxy-4-methyl-2-oxoglutarate aldolase</fullName>
        <ecNumber evidence="6">4.1.1.112</ecNumber>
        <ecNumber evidence="5">4.1.3.17</ecNumber>
    </recommendedName>
    <alternativeName>
        <fullName evidence="11">Oxaloacetate decarboxylase</fullName>
    </alternativeName>
    <alternativeName>
        <fullName evidence="9">Regulator of ribonuclease activity homolog</fullName>
    </alternativeName>
    <alternativeName>
        <fullName evidence="10">RraA-like protein</fullName>
    </alternativeName>
</protein>
<organism evidence="13 14">
    <name type="scientific">Paenibacillus gyeongsangnamensis</name>
    <dbReference type="NCBI Taxonomy" id="3388067"/>
    <lineage>
        <taxon>Bacteria</taxon>
        <taxon>Bacillati</taxon>
        <taxon>Bacillota</taxon>
        <taxon>Bacilli</taxon>
        <taxon>Bacillales</taxon>
        <taxon>Paenibacillaceae</taxon>
        <taxon>Paenibacillus</taxon>
    </lineage>
</organism>
<evidence type="ECO:0000313" key="13">
    <source>
        <dbReference type="EMBL" id="MCZ8516612.1"/>
    </source>
</evidence>
<comment type="function">
    <text evidence="8">Catalyzes the aldol cleavage of 4-hydroxy-4-methyl-2-oxoglutarate (HMG) into 2 molecules of pyruvate. Also contains a secondary oxaloacetate (OAA) decarboxylase activity due to the common pyruvate enolate transition state formed following C-C bond cleavage in the retro-aldol and decarboxylation reactions.</text>
</comment>
<evidence type="ECO:0000256" key="10">
    <source>
        <dbReference type="ARBA" id="ARBA00030169"/>
    </source>
</evidence>
<evidence type="ECO:0000256" key="6">
    <source>
        <dbReference type="ARBA" id="ARBA00012947"/>
    </source>
</evidence>
<evidence type="ECO:0000256" key="8">
    <source>
        <dbReference type="ARBA" id="ARBA00025046"/>
    </source>
</evidence>
<evidence type="ECO:0000256" key="11">
    <source>
        <dbReference type="ARBA" id="ARBA00032305"/>
    </source>
</evidence>
<evidence type="ECO:0000256" key="7">
    <source>
        <dbReference type="ARBA" id="ARBA00016549"/>
    </source>
</evidence>
<comment type="catalytic activity">
    <reaction evidence="12">
        <text>oxaloacetate + H(+) = pyruvate + CO2</text>
        <dbReference type="Rhea" id="RHEA:15641"/>
        <dbReference type="ChEBI" id="CHEBI:15361"/>
        <dbReference type="ChEBI" id="CHEBI:15378"/>
        <dbReference type="ChEBI" id="CHEBI:16452"/>
        <dbReference type="ChEBI" id="CHEBI:16526"/>
        <dbReference type="EC" id="4.1.1.112"/>
    </reaction>
</comment>
<evidence type="ECO:0000256" key="1">
    <source>
        <dbReference type="ARBA" id="ARBA00001342"/>
    </source>
</evidence>
<dbReference type="RefSeq" id="WP_269885146.1">
    <property type="nucleotide sequence ID" value="NZ_JAQAGZ010000025.1"/>
</dbReference>
<evidence type="ECO:0000256" key="12">
    <source>
        <dbReference type="ARBA" id="ARBA00047973"/>
    </source>
</evidence>
<dbReference type="EC" id="4.1.3.17" evidence="5"/>
<dbReference type="EC" id="4.1.1.112" evidence="6"/>
<comment type="caution">
    <text evidence="13">The sequence shown here is derived from an EMBL/GenBank/DDBJ whole genome shotgun (WGS) entry which is preliminary data.</text>
</comment>
<reference evidence="13 14" key="1">
    <citation type="submission" date="2022-12" db="EMBL/GenBank/DDBJ databases">
        <title>Draft genome sequence of Paenibacillus sp. dW9.</title>
        <authorList>
            <person name="Choi E.-W."/>
            <person name="Kim D.-U."/>
        </authorList>
    </citation>
    <scope>NUCLEOTIDE SEQUENCE [LARGE SCALE GENOMIC DNA]</scope>
    <source>
        <strain evidence="14">dW9</strain>
    </source>
</reference>
<dbReference type="Gene3D" id="3.50.30.40">
    <property type="entry name" value="Ribonuclease E inhibitor RraA/RraA-like"/>
    <property type="match status" value="1"/>
</dbReference>
<gene>
    <name evidence="13" type="ORF">O9H85_30355</name>
</gene>
<accession>A0ABT4QIA4</accession>
<evidence type="ECO:0000256" key="2">
    <source>
        <dbReference type="ARBA" id="ARBA00001968"/>
    </source>
</evidence>
<keyword evidence="14" id="KW-1185">Reference proteome</keyword>
<dbReference type="PANTHER" id="PTHR33254:SF4">
    <property type="entry name" value="4-HYDROXY-4-METHYL-2-OXOGLUTARATE ALDOLASE 3-RELATED"/>
    <property type="match status" value="1"/>
</dbReference>
<dbReference type="Proteomes" id="UP001527882">
    <property type="component" value="Unassembled WGS sequence"/>
</dbReference>
<comment type="similarity">
    <text evidence="3">Belongs to the class II aldolase/RraA-like family.</text>
</comment>
<evidence type="ECO:0000256" key="4">
    <source>
        <dbReference type="ARBA" id="ARBA00011233"/>
    </source>
</evidence>